<feature type="binding site" evidence="7">
    <location>
        <position position="137"/>
    </location>
    <ligand>
        <name>a 1,2-diacyl-sn-glycero-3-phospho-(1'-sn-glycerol)</name>
        <dbReference type="ChEBI" id="CHEBI:64716"/>
    </ligand>
</feature>
<evidence type="ECO:0000256" key="6">
    <source>
        <dbReference type="ARBA" id="ARBA00023136"/>
    </source>
</evidence>
<dbReference type="InterPro" id="IPR001640">
    <property type="entry name" value="Lgt"/>
</dbReference>
<keyword evidence="8" id="KW-0449">Lipoprotein</keyword>
<feature type="transmembrane region" description="Helical" evidence="7">
    <location>
        <begin position="207"/>
        <end position="226"/>
    </location>
</feature>
<dbReference type="NCBIfam" id="TIGR00544">
    <property type="entry name" value="lgt"/>
    <property type="match status" value="1"/>
</dbReference>
<sequence length="270" mass="30768">MEENIQPLDSVFLQLGPLSIKWYGVLIGVGVLLGLWLAIREGKRRGVHEETFMDILLIAIPSAILGARIYYVLFNLSYYSKHLIEIPQIWSGGLAIHGGLIGAFIASYFIAKKKGVSFWKLADIAAPGILVGQMLGRWGNFMNQEAHGGDVSRSFLEGQHLPDWIINQMYINGSYYHPTFLYESLWSLLGIFVLFSLRRLNLRRGEIFLTYLIWYSVGRYFIEGLRTDSLMLTETIRMAQFISILIILVAIIILVYRRIKGLSNERYLGA</sequence>
<evidence type="ECO:0000256" key="1">
    <source>
        <dbReference type="ARBA" id="ARBA00007150"/>
    </source>
</evidence>
<dbReference type="PROSITE" id="PS01311">
    <property type="entry name" value="LGT"/>
    <property type="match status" value="1"/>
</dbReference>
<dbReference type="UniPathway" id="UPA00664"/>
<evidence type="ECO:0000256" key="3">
    <source>
        <dbReference type="ARBA" id="ARBA00022679"/>
    </source>
</evidence>
<evidence type="ECO:0000256" key="7">
    <source>
        <dbReference type="HAMAP-Rule" id="MF_01147"/>
    </source>
</evidence>
<feature type="transmembrane region" description="Helical" evidence="7">
    <location>
        <begin position="118"/>
        <end position="136"/>
    </location>
</feature>
<comment type="catalytic activity">
    <reaction evidence="7">
        <text>L-cysteinyl-[prolipoprotein] + a 1,2-diacyl-sn-glycero-3-phospho-(1'-sn-glycerol) = an S-1,2-diacyl-sn-glyceryl-L-cysteinyl-[prolipoprotein] + sn-glycerol 1-phosphate + H(+)</text>
        <dbReference type="Rhea" id="RHEA:56712"/>
        <dbReference type="Rhea" id="RHEA-COMP:14679"/>
        <dbReference type="Rhea" id="RHEA-COMP:14680"/>
        <dbReference type="ChEBI" id="CHEBI:15378"/>
        <dbReference type="ChEBI" id="CHEBI:29950"/>
        <dbReference type="ChEBI" id="CHEBI:57685"/>
        <dbReference type="ChEBI" id="CHEBI:64716"/>
        <dbReference type="ChEBI" id="CHEBI:140658"/>
        <dbReference type="EC" id="2.5.1.145"/>
    </reaction>
</comment>
<keyword evidence="4 7" id="KW-0812">Transmembrane</keyword>
<dbReference type="PANTHER" id="PTHR30589:SF0">
    <property type="entry name" value="PHOSPHATIDYLGLYCEROL--PROLIPOPROTEIN DIACYLGLYCERYL TRANSFERASE"/>
    <property type="match status" value="1"/>
</dbReference>
<proteinExistence type="inferred from homology"/>
<dbReference type="HAMAP" id="MF_01147">
    <property type="entry name" value="Lgt"/>
    <property type="match status" value="1"/>
</dbReference>
<keyword evidence="5 7" id="KW-1133">Transmembrane helix</keyword>
<dbReference type="Pfam" id="PF01790">
    <property type="entry name" value="LGT"/>
    <property type="match status" value="1"/>
</dbReference>
<dbReference type="RefSeq" id="WP_098088596.1">
    <property type="nucleotide sequence ID" value="NZ_NUAZ01000346.1"/>
</dbReference>
<evidence type="ECO:0000256" key="4">
    <source>
        <dbReference type="ARBA" id="ARBA00022692"/>
    </source>
</evidence>
<comment type="caution">
    <text evidence="8">The sequence shown here is derived from an EMBL/GenBank/DDBJ whole genome shotgun (WGS) entry which is preliminary data.</text>
</comment>
<feature type="transmembrane region" description="Helical" evidence="7">
    <location>
        <begin position="238"/>
        <end position="256"/>
    </location>
</feature>
<evidence type="ECO:0000256" key="5">
    <source>
        <dbReference type="ARBA" id="ARBA00022989"/>
    </source>
</evidence>
<dbReference type="EMBL" id="NVOI01000035">
    <property type="protein sequence ID" value="PGG92607.1"/>
    <property type="molecule type" value="Genomic_DNA"/>
</dbReference>
<dbReference type="Proteomes" id="UP000225320">
    <property type="component" value="Unassembled WGS sequence"/>
</dbReference>
<feature type="transmembrane region" description="Helical" evidence="7">
    <location>
        <begin position="20"/>
        <end position="39"/>
    </location>
</feature>
<feature type="transmembrane region" description="Helical" evidence="7">
    <location>
        <begin position="51"/>
        <end position="74"/>
    </location>
</feature>
<dbReference type="PANTHER" id="PTHR30589">
    <property type="entry name" value="PROLIPOPROTEIN DIACYLGLYCERYL TRANSFERASE"/>
    <property type="match status" value="1"/>
</dbReference>
<dbReference type="GO" id="GO:0042158">
    <property type="term" value="P:lipoprotein biosynthetic process"/>
    <property type="evidence" value="ECO:0007669"/>
    <property type="project" value="UniProtKB-UniRule"/>
</dbReference>
<keyword evidence="3 7" id="KW-0808">Transferase</keyword>
<feature type="transmembrane region" description="Helical" evidence="7">
    <location>
        <begin position="94"/>
        <end position="111"/>
    </location>
</feature>
<comment type="pathway">
    <text evidence="7">Protein modification; lipoprotein biosynthesis (diacylglyceryl transfer).</text>
</comment>
<comment type="function">
    <text evidence="7">Catalyzes the transfer of the diacylglyceryl group from phosphatidylglycerol to the sulfhydryl group of the N-terminal cysteine of a prolipoprotein, the first step in the formation of mature lipoproteins.</text>
</comment>
<dbReference type="GO" id="GO:0005886">
    <property type="term" value="C:plasma membrane"/>
    <property type="evidence" value="ECO:0007669"/>
    <property type="project" value="UniProtKB-SubCell"/>
</dbReference>
<comment type="subcellular location">
    <subcellularLocation>
        <location evidence="7">Cell membrane</location>
        <topology evidence="7">Multi-pass membrane protein</topology>
    </subcellularLocation>
</comment>
<comment type="similarity">
    <text evidence="1 7">Belongs to the Lgt family.</text>
</comment>
<protein>
    <recommendedName>
        <fullName evidence="7">Phosphatidylglycerol--prolipoprotein diacylglyceryl transferase</fullName>
        <ecNumber evidence="7">2.5.1.145</ecNumber>
    </recommendedName>
</protein>
<evidence type="ECO:0000256" key="2">
    <source>
        <dbReference type="ARBA" id="ARBA00022475"/>
    </source>
</evidence>
<dbReference type="AlphaFoldDB" id="A0A2B5W3M9"/>
<keyword evidence="2 7" id="KW-1003">Cell membrane</keyword>
<dbReference type="EC" id="2.5.1.145" evidence="7"/>
<dbReference type="GO" id="GO:0008961">
    <property type="term" value="F:phosphatidylglycerol-prolipoprotein diacylglyceryl transferase activity"/>
    <property type="evidence" value="ECO:0007669"/>
    <property type="project" value="UniProtKB-UniRule"/>
</dbReference>
<keyword evidence="6 7" id="KW-0472">Membrane</keyword>
<feature type="transmembrane region" description="Helical" evidence="7">
    <location>
        <begin position="175"/>
        <end position="195"/>
    </location>
</feature>
<name>A0A2B5W3M9_9BACI</name>
<gene>
    <name evidence="7" type="primary">lgt</name>
    <name evidence="8" type="ORF">CON73_12075</name>
</gene>
<accession>A0A2B5W3M9</accession>
<organism evidence="8 9">
    <name type="scientific">Bacillus toyonensis</name>
    <dbReference type="NCBI Taxonomy" id="155322"/>
    <lineage>
        <taxon>Bacteria</taxon>
        <taxon>Bacillati</taxon>
        <taxon>Bacillota</taxon>
        <taxon>Bacilli</taxon>
        <taxon>Bacillales</taxon>
        <taxon>Bacillaceae</taxon>
        <taxon>Bacillus</taxon>
        <taxon>Bacillus cereus group</taxon>
    </lineage>
</organism>
<reference evidence="8 9" key="1">
    <citation type="submission" date="2017-09" db="EMBL/GenBank/DDBJ databases">
        <title>Large-scale bioinformatics analysis of Bacillus genomes uncovers conserved roles of natural products in bacterial physiology.</title>
        <authorList>
            <consortium name="Agbiome Team Llc"/>
            <person name="Bleich R.M."/>
            <person name="Grubbs K.J."/>
            <person name="Santa Maria K.C."/>
            <person name="Allen S.E."/>
            <person name="Farag S."/>
            <person name="Shank E.A."/>
            <person name="Bowers A."/>
        </authorList>
    </citation>
    <scope>NUCLEOTIDE SEQUENCE [LARGE SCALE GENOMIC DNA]</scope>
    <source>
        <strain evidence="8 9">AFS094862</strain>
    </source>
</reference>
<evidence type="ECO:0000313" key="9">
    <source>
        <dbReference type="Proteomes" id="UP000225320"/>
    </source>
</evidence>
<evidence type="ECO:0000313" key="8">
    <source>
        <dbReference type="EMBL" id="PGG92607.1"/>
    </source>
</evidence>